<proteinExistence type="predicted"/>
<gene>
    <name evidence="3" type="ORF">UFOVP193_6</name>
</gene>
<evidence type="ECO:0000313" key="3">
    <source>
        <dbReference type="EMBL" id="CAB5214034.1"/>
    </source>
</evidence>
<keyword evidence="1" id="KW-0175">Coiled coil</keyword>
<feature type="coiled-coil region" evidence="1">
    <location>
        <begin position="18"/>
        <end position="45"/>
    </location>
</feature>
<reference evidence="3" key="1">
    <citation type="submission" date="2020-05" db="EMBL/GenBank/DDBJ databases">
        <authorList>
            <person name="Chiriac C."/>
            <person name="Salcher M."/>
            <person name="Ghai R."/>
            <person name="Kavagutti S V."/>
        </authorList>
    </citation>
    <scope>NUCLEOTIDE SEQUENCE</scope>
</reference>
<keyword evidence="2" id="KW-1133">Transmembrane helix</keyword>
<feature type="transmembrane region" description="Helical" evidence="2">
    <location>
        <begin position="53"/>
        <end position="74"/>
    </location>
</feature>
<sequence>MDDGKIDLVRYGVLWQKVENYEDKFDSMQKKMDKMEANLEHLIALANQGRGGFWMGMLIVSGASAVTGWIIHWFTGK</sequence>
<protein>
    <submittedName>
        <fullName evidence="3">Uncharacterized protein</fullName>
    </submittedName>
</protein>
<organism evidence="3">
    <name type="scientific">uncultured Caudovirales phage</name>
    <dbReference type="NCBI Taxonomy" id="2100421"/>
    <lineage>
        <taxon>Viruses</taxon>
        <taxon>Duplodnaviria</taxon>
        <taxon>Heunggongvirae</taxon>
        <taxon>Uroviricota</taxon>
        <taxon>Caudoviricetes</taxon>
        <taxon>Peduoviridae</taxon>
        <taxon>Maltschvirus</taxon>
        <taxon>Maltschvirus maltsch</taxon>
    </lineage>
</organism>
<name>A0A6J7WN93_9CAUD</name>
<evidence type="ECO:0000256" key="2">
    <source>
        <dbReference type="SAM" id="Phobius"/>
    </source>
</evidence>
<keyword evidence="2" id="KW-0812">Transmembrane</keyword>
<keyword evidence="2" id="KW-0472">Membrane</keyword>
<evidence type="ECO:0000256" key="1">
    <source>
        <dbReference type="SAM" id="Coils"/>
    </source>
</evidence>
<accession>A0A6J7WN93</accession>
<dbReference type="EMBL" id="LR798240">
    <property type="protein sequence ID" value="CAB5214034.1"/>
    <property type="molecule type" value="Genomic_DNA"/>
</dbReference>